<dbReference type="Gene3D" id="2.170.270.10">
    <property type="entry name" value="SET domain"/>
    <property type="match status" value="1"/>
</dbReference>
<reference evidence="15" key="1">
    <citation type="submission" date="2003-08" db="EMBL/GenBank/DDBJ databases">
        <authorList>
            <person name="Birren B."/>
            <person name="Nusbaum C."/>
            <person name="Abebe A."/>
            <person name="Abouelleil A."/>
            <person name="Adekoya E."/>
            <person name="Ait-zahra M."/>
            <person name="Allen N."/>
            <person name="Allen T."/>
            <person name="An P."/>
            <person name="Anderson M."/>
            <person name="Anderson S."/>
            <person name="Arachchi H."/>
            <person name="Armbruster J."/>
            <person name="Bachantsang P."/>
            <person name="Baldwin J."/>
            <person name="Barry A."/>
            <person name="Bayul T."/>
            <person name="Blitshsteyn B."/>
            <person name="Bloom T."/>
            <person name="Blye J."/>
            <person name="Boguslavskiy L."/>
            <person name="Borowsky M."/>
            <person name="Boukhgalter B."/>
            <person name="Brunache A."/>
            <person name="Butler J."/>
            <person name="Calixte N."/>
            <person name="Calvo S."/>
            <person name="Camarata J."/>
            <person name="Campo K."/>
            <person name="Chang J."/>
            <person name="Cheshatsang Y."/>
            <person name="Citroen M."/>
            <person name="Collymore A."/>
            <person name="Considine T."/>
            <person name="Cook A."/>
            <person name="Cooke P."/>
            <person name="Corum B."/>
            <person name="Cuomo C."/>
            <person name="David R."/>
            <person name="Dawoe T."/>
            <person name="Degray S."/>
            <person name="Dodge S."/>
            <person name="Dooley K."/>
            <person name="Dorje P."/>
            <person name="Dorjee K."/>
            <person name="Dorris L."/>
            <person name="Duffey N."/>
            <person name="Dupes A."/>
            <person name="Elkins T."/>
            <person name="Engels R."/>
            <person name="Erickson J."/>
            <person name="Farina A."/>
            <person name="Faro S."/>
            <person name="Ferreira P."/>
            <person name="Fischer H."/>
            <person name="Fitzgerald M."/>
            <person name="Foley K."/>
            <person name="Gage D."/>
            <person name="Galagan J."/>
            <person name="Gearin G."/>
            <person name="Gnerre S."/>
            <person name="Gnirke A."/>
            <person name="Goyette A."/>
            <person name="Graham J."/>
            <person name="Grandbois E."/>
            <person name="Gyaltsen K."/>
            <person name="Hafez N."/>
            <person name="Hagopian D."/>
            <person name="Hagos B."/>
            <person name="Hall J."/>
            <person name="Hatcher B."/>
            <person name="Heller A."/>
            <person name="Higgins H."/>
            <person name="Honan T."/>
            <person name="Horn A."/>
            <person name="Houde N."/>
            <person name="Hughes L."/>
            <person name="Hulme W."/>
            <person name="Husby E."/>
            <person name="Iliev I."/>
            <person name="Jaffe D."/>
            <person name="Jones C."/>
            <person name="Kamal M."/>
            <person name="Kamat A."/>
            <person name="Kamvysselis M."/>
            <person name="Karlsson E."/>
            <person name="Kells C."/>
            <person name="Kieu A."/>
            <person name="Kisner P."/>
            <person name="Kodira C."/>
            <person name="Kulbokas E."/>
            <person name="Labutti K."/>
            <person name="Lama D."/>
            <person name="Landers T."/>
            <person name="Leger J."/>
            <person name="Levine S."/>
            <person name="Lewis D."/>
            <person name="Lewis T."/>
            <person name="Lindblad-toh K."/>
            <person name="Liu X."/>
            <person name="Lokyitsang T."/>
            <person name="Lokyitsang Y."/>
            <person name="Lucien O."/>
            <person name="Lui A."/>
            <person name="Ma L.J."/>
            <person name="Mabbitt R."/>
            <person name="Macdonald J."/>
            <person name="Maclean C."/>
            <person name="Major J."/>
            <person name="Manning J."/>
            <person name="Marabella R."/>
            <person name="Maru K."/>
            <person name="Matthews C."/>
            <person name="Mauceli E."/>
            <person name="Mccarthy M."/>
            <person name="Mcdonough S."/>
            <person name="Mcghee T."/>
            <person name="Meldrim J."/>
            <person name="Meneus L."/>
            <person name="Mesirov J."/>
            <person name="Mihalev A."/>
            <person name="Mihova T."/>
            <person name="Mikkelsen T."/>
            <person name="Mlenga V."/>
            <person name="Moru K."/>
            <person name="Mozes J."/>
            <person name="Mulrain L."/>
            <person name="Munson G."/>
            <person name="Naylor J."/>
            <person name="Newes C."/>
            <person name="Nguyen C."/>
            <person name="Nguyen N."/>
            <person name="Nguyen T."/>
            <person name="Nicol R."/>
            <person name="Nielsen C."/>
            <person name="Nizzari M."/>
            <person name="Norbu C."/>
            <person name="Norbu N."/>
            <person name="O'donnell P."/>
            <person name="Okoawo O."/>
            <person name="O'leary S."/>
            <person name="Omotosho B."/>
            <person name="O'neill K."/>
            <person name="Osman S."/>
            <person name="Parker S."/>
            <person name="Perrin D."/>
            <person name="Phunkhang P."/>
            <person name="Piqani B."/>
            <person name="Purcell S."/>
            <person name="Rachupka T."/>
            <person name="Ramasamy U."/>
            <person name="Rameau R."/>
            <person name="Ray V."/>
            <person name="Raymond C."/>
            <person name="Retta R."/>
            <person name="Richardson S."/>
            <person name="Rise C."/>
            <person name="Rodriguez J."/>
            <person name="Rogers J."/>
            <person name="Rogov P."/>
            <person name="Rutman M."/>
            <person name="Schupbach R."/>
            <person name="Seaman C."/>
            <person name="Settipalli S."/>
            <person name="Sharpe T."/>
            <person name="Sheridan J."/>
            <person name="Sherpa N."/>
            <person name="Shi J."/>
            <person name="Smirnov S."/>
            <person name="Smith C."/>
            <person name="Sougnez C."/>
            <person name="Spencer B."/>
            <person name="Stalker J."/>
            <person name="Stange-thomann N."/>
            <person name="Stavropoulos S."/>
            <person name="Stetson K."/>
            <person name="Stone C."/>
            <person name="Stone S."/>
            <person name="Stubbs M."/>
            <person name="Talamas J."/>
            <person name="Tchuinga P."/>
            <person name="Tenzing P."/>
            <person name="Tesfaye S."/>
            <person name="Theodore J."/>
            <person name="Thoulutsang Y."/>
            <person name="Topham K."/>
            <person name="Towey S."/>
            <person name="Tsamla T."/>
            <person name="Tsomo N."/>
            <person name="Vallee D."/>
            <person name="Vassiliev H."/>
            <person name="Venkataraman V."/>
            <person name="Vinson J."/>
            <person name="Vo A."/>
            <person name="Wade C."/>
            <person name="Wang S."/>
            <person name="Wangchuk T."/>
            <person name="Wangdi T."/>
            <person name="Whittaker C."/>
            <person name="Wilkinson J."/>
            <person name="Wu Y."/>
            <person name="Wyman D."/>
            <person name="Yadav S."/>
            <person name="Yang S."/>
            <person name="Yang X."/>
            <person name="Yeager S."/>
            <person name="Yee E."/>
            <person name="Young G."/>
            <person name="Zainoun J."/>
            <person name="Zembeck L."/>
            <person name="Zimmer A."/>
            <person name="Zody M."/>
            <person name="Lander E."/>
        </authorList>
    </citation>
    <scope>NUCLEOTIDE SEQUENCE [LARGE SCALE GENOMIC DNA]</scope>
</reference>
<evidence type="ECO:0000256" key="1">
    <source>
        <dbReference type="ARBA" id="ARBA00004123"/>
    </source>
</evidence>
<evidence type="ECO:0000256" key="6">
    <source>
        <dbReference type="ARBA" id="ARBA00022853"/>
    </source>
</evidence>
<feature type="region of interest" description="Disordered" evidence="11">
    <location>
        <begin position="457"/>
        <end position="481"/>
    </location>
</feature>
<dbReference type="InterPro" id="IPR041355">
    <property type="entry name" value="Pre-SET_CXC"/>
</dbReference>
<evidence type="ECO:0000256" key="2">
    <source>
        <dbReference type="ARBA" id="ARBA00012186"/>
    </source>
</evidence>
<sequence length="735" mass="83560">MSHSSYKIDWKKRVRQEYCRLRQVKRFQRSDKIKSAFNSNLEVIADRLKLLSNSTTQVNTQSCVVKSSVHAFRDQAVPLYTLNTVPSLPICYSWVPVQQNFMVDDETILHNIPYMGDEDGAFIEELIKNYDGKVHGDREGDFINDELFLELVTSLNQFHMQSSDLVLIEGTSKSGQHEERSNKFLSRRPLRNKMNDGKETTEVCNKESSADEDGEDDNKIGDENNDAISTFPCDKIFSAIADLFPDKGSIDDLKEKYKELTEVLDPEKLVPDCTPNIDGPSAKSVPRERALHSFHELFCRRCYKYDCFQHSHTYRPPAKLNRRKVLDVRAPIDACGEHCFLQLDGAMEIICRNCLIPCMSSSTDDPPRDTAQTGNCSSSKVEAEDQEAAAGVDPALQHPVRAKPTQKVEWDGAESTLFRVLHESLITNFCQISKLIKTKTCQQVFAFALRETSSLASQLPGTSSMNPEHDHMEYSPPKKKRKHRLWSIHARRVQQKKDNSTSHVYNYQPCHHPGQVCDSSCQCVALGNYCEKFCQCASDCHNRFPGCRCKAQCNTKQCPCYLAVRECDSDLCTQCGADQFGESAWKCSCKNVLIQRGLHKHLLQAPSDVAGWGIYVKEDVPNKNEFISEYCGEIISQDEADRRGKVYDKYMCSFLFNLNNDFVVDATRKGNKIRFANHSVNPNCYAKVMMVNGDHRIGIFASRPIQAGEELFFDYRYSQSDAMKYVGIEREMEAA</sequence>
<dbReference type="Ensembl" id="ENSCSAVT00000003424.1">
    <property type="protein sequence ID" value="ENSCSAVP00000003373.1"/>
    <property type="gene ID" value="ENSCSAVG00000002002.1"/>
</dbReference>
<dbReference type="InterPro" id="IPR045318">
    <property type="entry name" value="EZH1/2-like"/>
</dbReference>
<dbReference type="Pfam" id="PF00856">
    <property type="entry name" value="SET"/>
    <property type="match status" value="1"/>
</dbReference>
<dbReference type="GeneTree" id="ENSGT00940000155013"/>
<comment type="subcellular location">
    <subcellularLocation>
        <location evidence="1">Nucleus</location>
    </subcellularLocation>
</comment>
<reference evidence="14" key="2">
    <citation type="submission" date="2025-08" db="UniProtKB">
        <authorList>
            <consortium name="Ensembl"/>
        </authorList>
    </citation>
    <scope>IDENTIFICATION</scope>
</reference>
<keyword evidence="8" id="KW-0804">Transcription</keyword>
<dbReference type="GO" id="GO:0031507">
    <property type="term" value="P:heterochromatin formation"/>
    <property type="evidence" value="ECO:0007669"/>
    <property type="project" value="TreeGrafter"/>
</dbReference>
<keyword evidence="9" id="KW-0539">Nucleus</keyword>
<dbReference type="PROSITE" id="PS51633">
    <property type="entry name" value="CXC"/>
    <property type="match status" value="1"/>
</dbReference>
<dbReference type="SMART" id="SM00317">
    <property type="entry name" value="SET"/>
    <property type="match status" value="1"/>
</dbReference>
<evidence type="ECO:0000259" key="12">
    <source>
        <dbReference type="PROSITE" id="PS50280"/>
    </source>
</evidence>
<evidence type="ECO:0000256" key="9">
    <source>
        <dbReference type="ARBA" id="ARBA00023242"/>
    </source>
</evidence>
<evidence type="ECO:0000256" key="10">
    <source>
        <dbReference type="ARBA" id="ARBA00048568"/>
    </source>
</evidence>
<feature type="compositionally biased region" description="Basic and acidic residues" evidence="11">
    <location>
        <begin position="193"/>
        <end position="209"/>
    </location>
</feature>
<dbReference type="GO" id="GO:0140951">
    <property type="term" value="F:histone H3K27 trimethyltransferase activity"/>
    <property type="evidence" value="ECO:0007669"/>
    <property type="project" value="UniProtKB-EC"/>
</dbReference>
<dbReference type="Proteomes" id="UP000007875">
    <property type="component" value="Unassembled WGS sequence"/>
</dbReference>
<evidence type="ECO:0000259" key="13">
    <source>
        <dbReference type="PROSITE" id="PS51633"/>
    </source>
</evidence>
<feature type="domain" description="SET" evidence="12">
    <location>
        <begin position="600"/>
        <end position="716"/>
    </location>
</feature>
<protein>
    <recommendedName>
        <fullName evidence="2">[histone H3]-lysine(27) N-trimethyltransferase</fullName>
        <ecNumber evidence="2">2.1.1.356</ecNumber>
    </recommendedName>
</protein>
<dbReference type="HOGENOM" id="CLU_011342_0_0_1"/>
<organism evidence="14 15">
    <name type="scientific">Ciona savignyi</name>
    <name type="common">Pacific transparent sea squirt</name>
    <dbReference type="NCBI Taxonomy" id="51511"/>
    <lineage>
        <taxon>Eukaryota</taxon>
        <taxon>Metazoa</taxon>
        <taxon>Chordata</taxon>
        <taxon>Tunicata</taxon>
        <taxon>Ascidiacea</taxon>
        <taxon>Phlebobranchia</taxon>
        <taxon>Cionidae</taxon>
        <taxon>Ciona</taxon>
    </lineage>
</organism>
<proteinExistence type="predicted"/>
<keyword evidence="7" id="KW-0805">Transcription regulation</keyword>
<keyword evidence="15" id="KW-1185">Reference proteome</keyword>
<dbReference type="PANTHER" id="PTHR45747:SF4">
    <property type="entry name" value="HISTONE-LYSINE N-METHYLTRANSFERASE E(Z)"/>
    <property type="match status" value="1"/>
</dbReference>
<accession>H2YDH5</accession>
<dbReference type="InterPro" id="IPR048358">
    <property type="entry name" value="EZH1/2_MCSS"/>
</dbReference>
<keyword evidence="5" id="KW-0949">S-adenosyl-L-methionine</keyword>
<keyword evidence="4" id="KW-0808">Transferase</keyword>
<dbReference type="InterPro" id="IPR001214">
    <property type="entry name" value="SET_dom"/>
</dbReference>
<reference evidence="14" key="3">
    <citation type="submission" date="2025-09" db="UniProtKB">
        <authorList>
            <consortium name="Ensembl"/>
        </authorList>
    </citation>
    <scope>IDENTIFICATION</scope>
</reference>
<evidence type="ECO:0000256" key="8">
    <source>
        <dbReference type="ARBA" id="ARBA00023163"/>
    </source>
</evidence>
<dbReference type="EC" id="2.1.1.356" evidence="2"/>
<feature type="region of interest" description="Disordered" evidence="11">
    <location>
        <begin position="172"/>
        <end position="224"/>
    </location>
</feature>
<dbReference type="AlphaFoldDB" id="H2YDH5"/>
<dbReference type="PANTHER" id="PTHR45747">
    <property type="entry name" value="HISTONE-LYSINE N-METHYLTRANSFERASE E(Z)"/>
    <property type="match status" value="1"/>
</dbReference>
<dbReference type="Pfam" id="PF18118">
    <property type="entry name" value="PRC2_HTH_1"/>
    <property type="match status" value="1"/>
</dbReference>
<dbReference type="GO" id="GO:0035098">
    <property type="term" value="C:ESC/E(Z) complex"/>
    <property type="evidence" value="ECO:0007669"/>
    <property type="project" value="TreeGrafter"/>
</dbReference>
<dbReference type="Pfam" id="PF18264">
    <property type="entry name" value="preSET_CXC"/>
    <property type="match status" value="1"/>
</dbReference>
<evidence type="ECO:0000313" key="15">
    <source>
        <dbReference type="Proteomes" id="UP000007875"/>
    </source>
</evidence>
<feature type="compositionally biased region" description="Polar residues" evidence="11">
    <location>
        <begin position="363"/>
        <end position="380"/>
    </location>
</feature>
<evidence type="ECO:0000256" key="7">
    <source>
        <dbReference type="ARBA" id="ARBA00023015"/>
    </source>
</evidence>
<dbReference type="InterPro" id="IPR033467">
    <property type="entry name" value="Tesmin/TSO1-like_CXC"/>
</dbReference>
<evidence type="ECO:0000256" key="3">
    <source>
        <dbReference type="ARBA" id="ARBA00022603"/>
    </source>
</evidence>
<dbReference type="InterPro" id="IPR041343">
    <property type="entry name" value="PRC2_HTH_1"/>
</dbReference>
<feature type="region of interest" description="Disordered" evidence="11">
    <location>
        <begin position="363"/>
        <end position="391"/>
    </location>
</feature>
<evidence type="ECO:0000256" key="5">
    <source>
        <dbReference type="ARBA" id="ARBA00022691"/>
    </source>
</evidence>
<keyword evidence="6" id="KW-0156">Chromatin regulator</keyword>
<dbReference type="Pfam" id="PF21358">
    <property type="entry name" value="Ezh2_MCSS"/>
    <property type="match status" value="1"/>
</dbReference>
<dbReference type="InterPro" id="IPR046341">
    <property type="entry name" value="SET_dom_sf"/>
</dbReference>
<comment type="catalytic activity">
    <reaction evidence="10">
        <text>L-lysyl(27)-[histone H3] + 3 S-adenosyl-L-methionine = N(6),N(6),N(6)-trimethyl-L-lysyl(27)-[histone H3] + 3 S-adenosyl-L-homocysteine + 3 H(+)</text>
        <dbReference type="Rhea" id="RHEA:60292"/>
        <dbReference type="Rhea" id="RHEA-COMP:15535"/>
        <dbReference type="Rhea" id="RHEA-COMP:15548"/>
        <dbReference type="ChEBI" id="CHEBI:15378"/>
        <dbReference type="ChEBI" id="CHEBI:29969"/>
        <dbReference type="ChEBI" id="CHEBI:57856"/>
        <dbReference type="ChEBI" id="CHEBI:59789"/>
        <dbReference type="ChEBI" id="CHEBI:61961"/>
        <dbReference type="EC" id="2.1.1.356"/>
    </reaction>
</comment>
<dbReference type="PROSITE" id="PS50280">
    <property type="entry name" value="SET"/>
    <property type="match status" value="1"/>
</dbReference>
<feature type="compositionally biased region" description="Polar residues" evidence="11">
    <location>
        <begin position="457"/>
        <end position="466"/>
    </location>
</feature>
<name>H2YDH5_CIOSA</name>
<evidence type="ECO:0000256" key="11">
    <source>
        <dbReference type="SAM" id="MobiDB-lite"/>
    </source>
</evidence>
<evidence type="ECO:0000256" key="4">
    <source>
        <dbReference type="ARBA" id="ARBA00022679"/>
    </source>
</evidence>
<dbReference type="SUPFAM" id="SSF82199">
    <property type="entry name" value="SET domain"/>
    <property type="match status" value="1"/>
</dbReference>
<evidence type="ECO:0000313" key="14">
    <source>
        <dbReference type="Ensembl" id="ENSCSAVP00000003373.1"/>
    </source>
</evidence>
<feature type="domain" description="CXC" evidence="13">
    <location>
        <begin position="490"/>
        <end position="593"/>
    </location>
</feature>
<dbReference type="GO" id="GO:0032259">
    <property type="term" value="P:methylation"/>
    <property type="evidence" value="ECO:0007669"/>
    <property type="project" value="UniProtKB-KW"/>
</dbReference>
<keyword evidence="3" id="KW-0489">Methyltransferase</keyword>
<dbReference type="InterPro" id="IPR026489">
    <property type="entry name" value="CXC_dom"/>
</dbReference>
<dbReference type="SMART" id="SM01114">
    <property type="entry name" value="CXC"/>
    <property type="match status" value="1"/>
</dbReference>
<dbReference type="FunFam" id="2.170.270.10:FF:000001">
    <property type="entry name" value="Putative histone-lysine N-methyltransferase EZH2"/>
    <property type="match status" value="1"/>
</dbReference>
<dbReference type="GO" id="GO:0003682">
    <property type="term" value="F:chromatin binding"/>
    <property type="evidence" value="ECO:0007669"/>
    <property type="project" value="TreeGrafter"/>
</dbReference>